<keyword evidence="5" id="KW-1185">Reference proteome</keyword>
<dbReference type="PRINTS" id="PR01399">
    <property type="entry name" value="ENTSNTHTASED"/>
</dbReference>
<comment type="caution">
    <text evidence="4">The sequence shown here is derived from an EMBL/GenBank/DDBJ whole genome shotgun (WGS) entry which is preliminary data.</text>
</comment>
<dbReference type="InterPro" id="IPR041354">
    <property type="entry name" value="4PPT_N"/>
</dbReference>
<dbReference type="PANTHER" id="PTHR38096">
    <property type="entry name" value="ENTEROBACTIN SYNTHASE COMPONENT D"/>
    <property type="match status" value="1"/>
</dbReference>
<dbReference type="Proteomes" id="UP001596200">
    <property type="component" value="Unassembled WGS sequence"/>
</dbReference>
<dbReference type="Pfam" id="PF17837">
    <property type="entry name" value="4PPT_N"/>
    <property type="match status" value="1"/>
</dbReference>
<keyword evidence="1 4" id="KW-0808">Transferase</keyword>
<feature type="domain" description="4'-phosphopantetheinyl transferase" evidence="2">
    <location>
        <begin position="101"/>
        <end position="184"/>
    </location>
</feature>
<dbReference type="EMBL" id="JBHSPU010000030">
    <property type="protein sequence ID" value="MFC5917742.1"/>
    <property type="molecule type" value="Genomic_DNA"/>
</dbReference>
<dbReference type="PANTHER" id="PTHR38096:SF1">
    <property type="entry name" value="ENTEROBACTIN SYNTHASE COMPONENT D"/>
    <property type="match status" value="1"/>
</dbReference>
<organism evidence="4 5">
    <name type="scientific">Streptomyces pulveraceus</name>
    <dbReference type="NCBI Taxonomy" id="68258"/>
    <lineage>
        <taxon>Bacteria</taxon>
        <taxon>Bacillati</taxon>
        <taxon>Actinomycetota</taxon>
        <taxon>Actinomycetes</taxon>
        <taxon>Kitasatosporales</taxon>
        <taxon>Streptomycetaceae</taxon>
        <taxon>Streptomyces</taxon>
    </lineage>
</organism>
<evidence type="ECO:0000256" key="1">
    <source>
        <dbReference type="ARBA" id="ARBA00022679"/>
    </source>
</evidence>
<dbReference type="Pfam" id="PF01648">
    <property type="entry name" value="ACPS"/>
    <property type="match status" value="1"/>
</dbReference>
<dbReference type="InterPro" id="IPR037143">
    <property type="entry name" value="4-PPantetheinyl_Trfase_dom_sf"/>
</dbReference>
<evidence type="ECO:0000259" key="2">
    <source>
        <dbReference type="Pfam" id="PF01648"/>
    </source>
</evidence>
<evidence type="ECO:0000313" key="4">
    <source>
        <dbReference type="EMBL" id="MFC5917742.1"/>
    </source>
</evidence>
<dbReference type="InterPro" id="IPR003542">
    <property type="entry name" value="Enbac_synth_compD-like"/>
</dbReference>
<dbReference type="Gene3D" id="3.90.470.20">
    <property type="entry name" value="4'-phosphopantetheinyl transferase domain"/>
    <property type="match status" value="1"/>
</dbReference>
<reference evidence="5" key="1">
    <citation type="journal article" date="2019" name="Int. J. Syst. Evol. Microbiol.">
        <title>The Global Catalogue of Microorganisms (GCM) 10K type strain sequencing project: providing services to taxonomists for standard genome sequencing and annotation.</title>
        <authorList>
            <consortium name="The Broad Institute Genomics Platform"/>
            <consortium name="The Broad Institute Genome Sequencing Center for Infectious Disease"/>
            <person name="Wu L."/>
            <person name="Ma J."/>
        </authorList>
    </citation>
    <scope>NUCLEOTIDE SEQUENCE [LARGE SCALE GENOMIC DNA]</scope>
    <source>
        <strain evidence="5">JCM 4147</strain>
    </source>
</reference>
<proteinExistence type="predicted"/>
<evidence type="ECO:0000259" key="3">
    <source>
        <dbReference type="Pfam" id="PF17837"/>
    </source>
</evidence>
<evidence type="ECO:0000313" key="5">
    <source>
        <dbReference type="Proteomes" id="UP001596200"/>
    </source>
</evidence>
<sequence>MIEKILPSRVAVAEAFSDLPDAVLLPGEEQLARGFVEKRRKEFTTTRHCARRALDSLGVAPVPILKGERGVPLWPERTVGSLTHCAGYRAAAVAHRAEVLSIGIDAEQDAPLPGDVHNSIALASEQRRERELRLEHPEIHWDRLLFSAKEAVYKTWFPLTHRWLGFEEADIELRLDGCFTAELLVSDRRPVAAARLPEVPAAFHGRWLSQGGLLLTTIVVENGPGTARGAGS</sequence>
<name>A0ABW1GVH2_9ACTN</name>
<feature type="domain" description="4'-phosphopantetheinyl transferase N-terminal" evidence="3">
    <location>
        <begin position="28"/>
        <end position="94"/>
    </location>
</feature>
<dbReference type="RefSeq" id="WP_344512050.1">
    <property type="nucleotide sequence ID" value="NZ_BAAATU010000022.1"/>
</dbReference>
<protein>
    <submittedName>
        <fullName evidence="4">4'-phosphopantetheinyl transferase</fullName>
    </submittedName>
</protein>
<dbReference type="GO" id="GO:0016740">
    <property type="term" value="F:transferase activity"/>
    <property type="evidence" value="ECO:0007669"/>
    <property type="project" value="UniProtKB-KW"/>
</dbReference>
<dbReference type="SUPFAM" id="SSF56214">
    <property type="entry name" value="4'-phosphopantetheinyl transferase"/>
    <property type="match status" value="1"/>
</dbReference>
<dbReference type="InterPro" id="IPR008278">
    <property type="entry name" value="4-PPantetheinyl_Trfase_dom"/>
</dbReference>
<accession>A0ABW1GVH2</accession>
<gene>
    <name evidence="4" type="ORF">ACFP1B_30595</name>
</gene>